<organism evidence="1 2">
    <name type="scientific">Drosophila navojoa</name>
    <name type="common">Fruit fly</name>
    <dbReference type="NCBI Taxonomy" id="7232"/>
    <lineage>
        <taxon>Eukaryota</taxon>
        <taxon>Metazoa</taxon>
        <taxon>Ecdysozoa</taxon>
        <taxon>Arthropoda</taxon>
        <taxon>Hexapoda</taxon>
        <taxon>Insecta</taxon>
        <taxon>Pterygota</taxon>
        <taxon>Neoptera</taxon>
        <taxon>Endopterygota</taxon>
        <taxon>Diptera</taxon>
        <taxon>Brachycera</taxon>
        <taxon>Muscomorpha</taxon>
        <taxon>Ephydroidea</taxon>
        <taxon>Drosophilidae</taxon>
        <taxon>Drosophila</taxon>
    </lineage>
</organism>
<reference evidence="1 2" key="1">
    <citation type="journal article" date="2019" name="J. Hered.">
        <title>An Improved Genome Assembly for Drosophila navojoa, the Basal Species in the mojavensis Cluster.</title>
        <authorList>
            <person name="Vanderlinde T."/>
            <person name="Dupim E.G."/>
            <person name="Nazario-Yepiz N.O."/>
            <person name="Carvalho A.B."/>
        </authorList>
    </citation>
    <scope>NUCLEOTIDE SEQUENCE [LARGE SCALE GENOMIC DNA]</scope>
    <source>
        <strain evidence="1">Navoj_Jal97</strain>
        <tissue evidence="1">Whole organism</tissue>
    </source>
</reference>
<protein>
    <submittedName>
        <fullName evidence="1">Uncharacterized protein</fullName>
    </submittedName>
</protein>
<dbReference type="Proteomes" id="UP000295192">
    <property type="component" value="Unassembled WGS sequence"/>
</dbReference>
<sequence length="79" mass="8743">MGEHLEFVERFDGLEAEAKNVFQRSQNFYNIPEYLLASAQAEEEEEEQQRAGAGNVGHWLNGPLGGSGIRAEFNANCIG</sequence>
<keyword evidence="2" id="KW-1185">Reference proteome</keyword>
<proteinExistence type="predicted"/>
<dbReference type="AlphaFoldDB" id="A0A484AU88"/>
<comment type="caution">
    <text evidence="1">The sequence shown here is derived from an EMBL/GenBank/DDBJ whole genome shotgun (WGS) entry which is preliminary data.</text>
</comment>
<gene>
    <name evidence="1" type="ORF">AWZ03_013646</name>
</gene>
<name>A0A484AU88_DRONA</name>
<evidence type="ECO:0000313" key="2">
    <source>
        <dbReference type="Proteomes" id="UP000295192"/>
    </source>
</evidence>
<dbReference type="EMBL" id="LSRL02000745">
    <property type="protein sequence ID" value="TDG39933.1"/>
    <property type="molecule type" value="Genomic_DNA"/>
</dbReference>
<accession>A0A484AU88</accession>
<evidence type="ECO:0000313" key="1">
    <source>
        <dbReference type="EMBL" id="TDG39933.1"/>
    </source>
</evidence>